<evidence type="ECO:0000259" key="1">
    <source>
        <dbReference type="Pfam" id="PF08608"/>
    </source>
</evidence>
<dbReference type="RefSeq" id="WP_145934508.1">
    <property type="nucleotide sequence ID" value="NZ_BNAV01000001.1"/>
</dbReference>
<dbReference type="Pfam" id="PF08608">
    <property type="entry name" value="Wyosine_form"/>
    <property type="match status" value="1"/>
</dbReference>
<proteinExistence type="predicted"/>
<protein>
    <submittedName>
        <fullName evidence="3">TIGR03084 family protein</fullName>
    </submittedName>
</protein>
<feature type="domain" description="Mycothiol-dependent maleylpyruvate isomerase metal-binding" evidence="2">
    <location>
        <begin position="11"/>
        <end position="143"/>
    </location>
</feature>
<evidence type="ECO:0000313" key="4">
    <source>
        <dbReference type="Proteomes" id="UP000658656"/>
    </source>
</evidence>
<organism evidence="3 4">
    <name type="scientific">Amycolatopsis bartoniae</name>
    <dbReference type="NCBI Taxonomy" id="941986"/>
    <lineage>
        <taxon>Bacteria</taxon>
        <taxon>Bacillati</taxon>
        <taxon>Actinomycetota</taxon>
        <taxon>Actinomycetes</taxon>
        <taxon>Pseudonocardiales</taxon>
        <taxon>Pseudonocardiaceae</taxon>
        <taxon>Amycolatopsis</taxon>
    </lineage>
</organism>
<dbReference type="InterPro" id="IPR017518">
    <property type="entry name" value="CHP03084"/>
</dbReference>
<keyword evidence="4" id="KW-1185">Reference proteome</keyword>
<sequence length="260" mass="27987">MVDLRPILDDLAAESQALDDVVAEADWATPTPAEGWTIAHQIGHLAWTDAKALLAVRTPDDFGEEVKRALAGGEGYIDAAAADEAAKPRDELLREWRTGREALSAALGSAPPGTKFPWYGPPMSAASMATARLMETWAHAQDVYDALGLPHEPTDRIRHIARFGVRTRDFAFAVHSLAPPQAEFRVELRAPDGTLWTYGPEDAEQRVTGSAAGFCLVVTQRRHPADTDVRATGADAVKWLEIAQAFAGPPGSGRKAGQFA</sequence>
<dbReference type="AlphaFoldDB" id="A0A8H9IQN9"/>
<dbReference type="Pfam" id="PF11716">
    <property type="entry name" value="MDMPI_N"/>
    <property type="match status" value="1"/>
</dbReference>
<dbReference type="Proteomes" id="UP000658656">
    <property type="component" value="Unassembled WGS sequence"/>
</dbReference>
<evidence type="ECO:0000313" key="3">
    <source>
        <dbReference type="EMBL" id="GHF37774.1"/>
    </source>
</evidence>
<comment type="caution">
    <text evidence="3">The sequence shown here is derived from an EMBL/GenBank/DDBJ whole genome shotgun (WGS) entry which is preliminary data.</text>
</comment>
<dbReference type="InterPro" id="IPR034660">
    <property type="entry name" value="DinB/YfiT-like"/>
</dbReference>
<dbReference type="SUPFAM" id="SSF109854">
    <property type="entry name" value="DinB/YfiT-like putative metalloenzymes"/>
    <property type="match status" value="1"/>
</dbReference>
<dbReference type="NCBIfam" id="TIGR03084">
    <property type="entry name" value="TIGR03084 family metal-binding protein"/>
    <property type="match status" value="1"/>
</dbReference>
<reference evidence="3" key="1">
    <citation type="journal article" date="2014" name="Int. J. Syst. Evol. Microbiol.">
        <title>Complete genome sequence of Corynebacterium casei LMG S-19264T (=DSM 44701T), isolated from a smear-ripened cheese.</title>
        <authorList>
            <consortium name="US DOE Joint Genome Institute (JGI-PGF)"/>
            <person name="Walter F."/>
            <person name="Albersmeier A."/>
            <person name="Kalinowski J."/>
            <person name="Ruckert C."/>
        </authorList>
    </citation>
    <scope>NUCLEOTIDE SEQUENCE</scope>
    <source>
        <strain evidence="3">CGMCC 4.7679</strain>
    </source>
</reference>
<dbReference type="InterPro" id="IPR017517">
    <property type="entry name" value="Maleyloyr_isom"/>
</dbReference>
<feature type="domain" description="tRNA wybutosine-synthesis" evidence="1">
    <location>
        <begin position="183"/>
        <end position="231"/>
    </location>
</feature>
<dbReference type="NCBIfam" id="TIGR03083">
    <property type="entry name" value="maleylpyruvate isomerase family mycothiol-dependent enzyme"/>
    <property type="match status" value="1"/>
</dbReference>
<evidence type="ECO:0000259" key="2">
    <source>
        <dbReference type="Pfam" id="PF11716"/>
    </source>
</evidence>
<name>A0A8H9IQN9_9PSEU</name>
<dbReference type="Gene3D" id="1.20.120.450">
    <property type="entry name" value="dinb family like domain"/>
    <property type="match status" value="1"/>
</dbReference>
<dbReference type="InterPro" id="IPR024344">
    <property type="entry name" value="MDMPI_metal-binding"/>
</dbReference>
<accession>A0A8H9IQN9</accession>
<reference evidence="3" key="2">
    <citation type="submission" date="2020-09" db="EMBL/GenBank/DDBJ databases">
        <authorList>
            <person name="Sun Q."/>
            <person name="Zhou Y."/>
        </authorList>
    </citation>
    <scope>NUCLEOTIDE SEQUENCE</scope>
    <source>
        <strain evidence="3">CGMCC 4.7679</strain>
    </source>
</reference>
<dbReference type="EMBL" id="BNAV01000001">
    <property type="protein sequence ID" value="GHF37774.1"/>
    <property type="molecule type" value="Genomic_DNA"/>
</dbReference>
<dbReference type="GO" id="GO:0046872">
    <property type="term" value="F:metal ion binding"/>
    <property type="evidence" value="ECO:0007669"/>
    <property type="project" value="InterPro"/>
</dbReference>
<gene>
    <name evidence="3" type="ORF">GCM10017566_08710</name>
</gene>
<dbReference type="OrthoDB" id="113180at2"/>
<dbReference type="InterPro" id="IPR013917">
    <property type="entry name" value="tRNA_wybutosine-synth"/>
</dbReference>